<feature type="non-terminal residue" evidence="1">
    <location>
        <position position="1"/>
    </location>
</feature>
<comment type="caution">
    <text evidence="1">The sequence shown here is derived from an EMBL/GenBank/DDBJ whole genome shotgun (WGS) entry which is preliminary data.</text>
</comment>
<evidence type="ECO:0000313" key="2">
    <source>
        <dbReference type="Proteomes" id="UP000789920"/>
    </source>
</evidence>
<reference evidence="1" key="1">
    <citation type="submission" date="2021-06" db="EMBL/GenBank/DDBJ databases">
        <authorList>
            <person name="Kallberg Y."/>
            <person name="Tangrot J."/>
            <person name="Rosling A."/>
        </authorList>
    </citation>
    <scope>NUCLEOTIDE SEQUENCE</scope>
    <source>
        <strain evidence="1">MA461A</strain>
    </source>
</reference>
<protein>
    <submittedName>
        <fullName evidence="1">28462_t:CDS:1</fullName>
    </submittedName>
</protein>
<dbReference type="Proteomes" id="UP000789920">
    <property type="component" value="Unassembled WGS sequence"/>
</dbReference>
<organism evidence="1 2">
    <name type="scientific">Racocetra persica</name>
    <dbReference type="NCBI Taxonomy" id="160502"/>
    <lineage>
        <taxon>Eukaryota</taxon>
        <taxon>Fungi</taxon>
        <taxon>Fungi incertae sedis</taxon>
        <taxon>Mucoromycota</taxon>
        <taxon>Glomeromycotina</taxon>
        <taxon>Glomeromycetes</taxon>
        <taxon>Diversisporales</taxon>
        <taxon>Gigasporaceae</taxon>
        <taxon>Racocetra</taxon>
    </lineage>
</organism>
<evidence type="ECO:0000313" key="1">
    <source>
        <dbReference type="EMBL" id="CAG8831741.1"/>
    </source>
</evidence>
<sequence length="215" mass="24567">ISKFIESVKNTNQLQFQEFQEKVKKIEDLKQDNQRLMVELKDPNTTPERKAQIQEILKKNTQQIKNLINELKTHPARGFFDQEAISLINNAKQWLVTGNYPGAGSGLGGSKGRGKTGGGKAERENRQSELEKKQIEQIERQLAGFQPKPKDTEPLSWCKDGYLGIKDIDEAKNTIEEGEEAVLIYTEEQKKHFIRILEDIDDFLNNEGKLNLNAE</sequence>
<gene>
    <name evidence="1" type="ORF">RPERSI_LOCUS28245</name>
</gene>
<dbReference type="EMBL" id="CAJVQC010102132">
    <property type="protein sequence ID" value="CAG8831741.1"/>
    <property type="molecule type" value="Genomic_DNA"/>
</dbReference>
<name>A0ACA9S8R4_9GLOM</name>
<keyword evidence="2" id="KW-1185">Reference proteome</keyword>
<feature type="non-terminal residue" evidence="1">
    <location>
        <position position="215"/>
    </location>
</feature>
<proteinExistence type="predicted"/>
<accession>A0ACA9S8R4</accession>